<feature type="transmembrane region" description="Helical" evidence="1">
    <location>
        <begin position="103"/>
        <end position="120"/>
    </location>
</feature>
<evidence type="ECO:0000313" key="2">
    <source>
        <dbReference type="EMBL" id="AMN09209.1"/>
    </source>
</evidence>
<geneLocation type="chloroplast" evidence="2"/>
<keyword evidence="1" id="KW-1133">Transmembrane helix</keyword>
<keyword evidence="2" id="KW-0131">Cell cycle</keyword>
<keyword evidence="2" id="KW-0934">Plastid</keyword>
<dbReference type="GO" id="GO:0051301">
    <property type="term" value="P:cell division"/>
    <property type="evidence" value="ECO:0007669"/>
    <property type="project" value="UniProtKB-KW"/>
</dbReference>
<keyword evidence="1" id="KW-0472">Membrane</keyword>
<dbReference type="EMBL" id="KT369428">
    <property type="protein sequence ID" value="AMN09209.1"/>
    <property type="molecule type" value="Genomic_DNA"/>
</dbReference>
<accession>A0A140GIU4</accession>
<organism evidence="2">
    <name type="scientific">Atractomorpha echinata</name>
    <dbReference type="NCBI Taxonomy" id="52677"/>
    <lineage>
        <taxon>Eukaryota</taxon>
        <taxon>Viridiplantae</taxon>
        <taxon>Chlorophyta</taxon>
        <taxon>core chlorophytes</taxon>
        <taxon>Chlorophyceae</taxon>
        <taxon>CS clade</taxon>
        <taxon>Sphaeropleales</taxon>
        <taxon>Sphaeropleaceae</taxon>
        <taxon>Atractomorpha</taxon>
    </lineage>
</organism>
<proteinExistence type="predicted"/>
<feature type="non-terminal residue" evidence="2">
    <location>
        <position position="293"/>
    </location>
</feature>
<name>A0A140GIU4_9CHLO</name>
<sequence>MTTYTSFKKFDRKYLFLEYNLTTFVPWKKKLNSKTFNIGFSKPNYYNVTTLKKTLELNMVSSYLKLIESTIQTDFILINNFWTFFKIYSKPNLFHFFPDRRSFFCYWIFPFVGFVAISNFNTGLNKHLPLIEKPLPVSKQYSSNQIISQLNWEKIEYLNYKKLFLNNYFVKTNTPALIGRPKNLMYKKNNASFFLKSLYSSENGLHGNSYNRKQTKMTNFEKNETKNLLNLCDFYLNQTAELLYSSQTYNDLLTIPFNEQQKTALSDKTNLEHDVLNLKIDFNSVRSNRSNIL</sequence>
<keyword evidence="2" id="KW-0150">Chloroplast</keyword>
<keyword evidence="2" id="KW-0132">Cell division</keyword>
<evidence type="ECO:0000256" key="1">
    <source>
        <dbReference type="SAM" id="Phobius"/>
    </source>
</evidence>
<protein>
    <submittedName>
        <fullName evidence="2">Cell division protein</fullName>
    </submittedName>
</protein>
<dbReference type="AlphaFoldDB" id="A0A140GIU4"/>
<reference evidence="2" key="1">
    <citation type="journal article" date="2016" name="Mol. Phylogenet. Evol.">
        <title>Chloroplast phylogenomic data from the green algal order Sphaeropleales (Chlorophyceae, Chlorophyta) reveal complex patterns of sequence evolution.</title>
        <authorList>
            <person name="Fucikova K."/>
            <person name="Lewis P.O."/>
            <person name="Lewis L.A."/>
        </authorList>
    </citation>
    <scope>NUCLEOTIDE SEQUENCE</scope>
    <source>
        <strain evidence="2">UTEX LB 2309</strain>
    </source>
</reference>
<keyword evidence="1" id="KW-0812">Transmembrane</keyword>
<gene>
    <name evidence="2" type="primary">ftsH</name>
</gene>